<feature type="signal peptide" evidence="1">
    <location>
        <begin position="1"/>
        <end position="19"/>
    </location>
</feature>
<proteinExistence type="predicted"/>
<gene>
    <name evidence="3" type="ORF">F5X68DRAFT_173960</name>
</gene>
<feature type="chain" id="PRO_5040226906" evidence="1">
    <location>
        <begin position="20"/>
        <end position="383"/>
    </location>
</feature>
<dbReference type="SUPFAM" id="SSF53474">
    <property type="entry name" value="alpha/beta-Hydrolases"/>
    <property type="match status" value="1"/>
</dbReference>
<name>A0A9P9A5N1_9PEZI</name>
<evidence type="ECO:0000313" key="4">
    <source>
        <dbReference type="Proteomes" id="UP000770015"/>
    </source>
</evidence>
<dbReference type="Gene3D" id="3.40.50.1820">
    <property type="entry name" value="alpha/beta hydrolase"/>
    <property type="match status" value="1"/>
</dbReference>
<comment type="caution">
    <text evidence="3">The sequence shown here is derived from an EMBL/GenBank/DDBJ whole genome shotgun (WGS) entry which is preliminary data.</text>
</comment>
<dbReference type="InterPro" id="IPR000073">
    <property type="entry name" value="AB_hydrolase_1"/>
</dbReference>
<dbReference type="EMBL" id="JAGSXJ010000023">
    <property type="protein sequence ID" value="KAH6677001.1"/>
    <property type="molecule type" value="Genomic_DNA"/>
</dbReference>
<dbReference type="PANTHER" id="PTHR43194:SF4">
    <property type="entry name" value="AB HYDROLASE-1 DOMAIN-CONTAINING PROTEIN"/>
    <property type="match status" value="1"/>
</dbReference>
<dbReference type="Pfam" id="PF12697">
    <property type="entry name" value="Abhydrolase_6"/>
    <property type="match status" value="1"/>
</dbReference>
<reference evidence="3" key="1">
    <citation type="journal article" date="2021" name="Nat. Commun.">
        <title>Genetic determinants of endophytism in the Arabidopsis root mycobiome.</title>
        <authorList>
            <person name="Mesny F."/>
            <person name="Miyauchi S."/>
            <person name="Thiergart T."/>
            <person name="Pickel B."/>
            <person name="Atanasova L."/>
            <person name="Karlsson M."/>
            <person name="Huettel B."/>
            <person name="Barry K.W."/>
            <person name="Haridas S."/>
            <person name="Chen C."/>
            <person name="Bauer D."/>
            <person name="Andreopoulos W."/>
            <person name="Pangilinan J."/>
            <person name="LaButti K."/>
            <person name="Riley R."/>
            <person name="Lipzen A."/>
            <person name="Clum A."/>
            <person name="Drula E."/>
            <person name="Henrissat B."/>
            <person name="Kohler A."/>
            <person name="Grigoriev I.V."/>
            <person name="Martin F.M."/>
            <person name="Hacquard S."/>
        </authorList>
    </citation>
    <scope>NUCLEOTIDE SEQUENCE</scope>
    <source>
        <strain evidence="3">MPI-SDFR-AT-0117</strain>
    </source>
</reference>
<dbReference type="InterPro" id="IPR050228">
    <property type="entry name" value="Carboxylesterase_BioH"/>
</dbReference>
<accession>A0A9P9A5N1</accession>
<evidence type="ECO:0000256" key="1">
    <source>
        <dbReference type="SAM" id="SignalP"/>
    </source>
</evidence>
<keyword evidence="4" id="KW-1185">Reference proteome</keyword>
<dbReference type="AlphaFoldDB" id="A0A9P9A5N1"/>
<keyword evidence="3" id="KW-0378">Hydrolase</keyword>
<dbReference type="InterPro" id="IPR029058">
    <property type="entry name" value="AB_hydrolase_fold"/>
</dbReference>
<feature type="domain" description="AB hydrolase-1" evidence="2">
    <location>
        <begin position="81"/>
        <end position="368"/>
    </location>
</feature>
<protein>
    <submittedName>
        <fullName evidence="3">Alpha/Beta hydrolase protein</fullName>
    </submittedName>
</protein>
<dbReference type="CDD" id="cd12809">
    <property type="entry name" value="Esterase_713_like-2"/>
    <property type="match status" value="1"/>
</dbReference>
<dbReference type="OrthoDB" id="9978720at2759"/>
<evidence type="ECO:0000259" key="2">
    <source>
        <dbReference type="Pfam" id="PF12697"/>
    </source>
</evidence>
<evidence type="ECO:0000313" key="3">
    <source>
        <dbReference type="EMBL" id="KAH6677001.1"/>
    </source>
</evidence>
<keyword evidence="1" id="KW-0732">Signal</keyword>
<organism evidence="3 4">
    <name type="scientific">Plectosphaerella plurivora</name>
    <dbReference type="NCBI Taxonomy" id="936078"/>
    <lineage>
        <taxon>Eukaryota</taxon>
        <taxon>Fungi</taxon>
        <taxon>Dikarya</taxon>
        <taxon>Ascomycota</taxon>
        <taxon>Pezizomycotina</taxon>
        <taxon>Sordariomycetes</taxon>
        <taxon>Hypocreomycetidae</taxon>
        <taxon>Glomerellales</taxon>
        <taxon>Plectosphaerellaceae</taxon>
        <taxon>Plectosphaerella</taxon>
    </lineage>
</organism>
<dbReference type="PANTHER" id="PTHR43194">
    <property type="entry name" value="HYDROLASE ALPHA/BETA FOLD FAMILY"/>
    <property type="match status" value="1"/>
</dbReference>
<dbReference type="Proteomes" id="UP000770015">
    <property type="component" value="Unassembled WGS sequence"/>
</dbReference>
<dbReference type="GO" id="GO:0016787">
    <property type="term" value="F:hydrolase activity"/>
    <property type="evidence" value="ECO:0007669"/>
    <property type="project" value="UniProtKB-KW"/>
</dbReference>
<sequence length="383" mass="41290">MVRLTSLLGLLAAATAVTARDCTGVNAIHPGCRTADTIPYTRDFFYVGGRSLSVPGGGELAADKLYVEKISPIIPLRSKPLVFFHGGGCSGTTWLNTPDNRKGFAAYFVEQGYVVYIVDVAGNGRSTNQDLEGSPLTAGSSSLLVEIGFSNPAGYPQAELHTQFPGSGSLGDPAFENFRKSMVPYTTNNITYENALRTSGCELLRLVGKSYLVNHSAGGAAGILLSNDCPQYVAANINLEASTIPFFWYTYGVSGFFNNAWGLSNTPLDYDPPIKDASELKRVEIGNSTVAKRSCFAQAEPAAKLPAIASVPYLMITGEASVHATYDHCIVDYVKQVGGDPEWIKLADRGIKGNGHFMHIEKNNGEIAKVVLQWIKKKEGSWW</sequence>